<evidence type="ECO:0000313" key="2">
    <source>
        <dbReference type="EnsemblMetazoa" id="BGLB023965-PA"/>
    </source>
</evidence>
<dbReference type="KEGG" id="bgt:106063399"/>
<sequence>MDYNVLKEQEKKIQEEKALEERRREEKELIWLEEMDEDEYEALPADVRARIDQKRLVLKKERIKREQKEKAERERIEREAREEEEKRKEEEMRARKGRKAQGGKKLAKSPALPVKAGSKIQEVPEKGEKTLDRPESHATVKSDPAEETK</sequence>
<dbReference type="Proteomes" id="UP000076420">
    <property type="component" value="Unassembled WGS sequence"/>
</dbReference>
<dbReference type="STRING" id="6526.A0A2C9KVD4"/>
<name>A0A2C9KVD4_BIOGL</name>
<dbReference type="VEuPathDB" id="VectorBase:BGLB023965"/>
<gene>
    <name evidence="2" type="primary">106063399</name>
</gene>
<dbReference type="EnsemblMetazoa" id="BGLB023965-RA">
    <property type="protein sequence ID" value="BGLB023965-PA"/>
    <property type="gene ID" value="BGLB023965"/>
</dbReference>
<feature type="region of interest" description="Disordered" evidence="1">
    <location>
        <begin position="63"/>
        <end position="149"/>
    </location>
</feature>
<accession>A0A2C9KVD4</accession>
<feature type="compositionally biased region" description="Basic residues" evidence="1">
    <location>
        <begin position="95"/>
        <end position="107"/>
    </location>
</feature>
<dbReference type="AlphaFoldDB" id="A0A2C9KVD4"/>
<feature type="compositionally biased region" description="Basic and acidic residues" evidence="1">
    <location>
        <begin position="63"/>
        <end position="94"/>
    </location>
</feature>
<reference evidence="2" key="1">
    <citation type="submission" date="2020-05" db="UniProtKB">
        <authorList>
            <consortium name="EnsemblMetazoa"/>
        </authorList>
    </citation>
    <scope>IDENTIFICATION</scope>
    <source>
        <strain evidence="2">BB02</strain>
    </source>
</reference>
<evidence type="ECO:0000256" key="1">
    <source>
        <dbReference type="SAM" id="MobiDB-lite"/>
    </source>
</evidence>
<feature type="compositionally biased region" description="Basic and acidic residues" evidence="1">
    <location>
        <begin position="122"/>
        <end position="149"/>
    </location>
</feature>
<organism evidence="2 3">
    <name type="scientific">Biomphalaria glabrata</name>
    <name type="common">Bloodfluke planorb</name>
    <name type="synonym">Freshwater snail</name>
    <dbReference type="NCBI Taxonomy" id="6526"/>
    <lineage>
        <taxon>Eukaryota</taxon>
        <taxon>Metazoa</taxon>
        <taxon>Spiralia</taxon>
        <taxon>Lophotrochozoa</taxon>
        <taxon>Mollusca</taxon>
        <taxon>Gastropoda</taxon>
        <taxon>Heterobranchia</taxon>
        <taxon>Euthyneura</taxon>
        <taxon>Panpulmonata</taxon>
        <taxon>Hygrophila</taxon>
        <taxon>Lymnaeoidea</taxon>
        <taxon>Planorbidae</taxon>
        <taxon>Biomphalaria</taxon>
    </lineage>
</organism>
<proteinExistence type="predicted"/>
<protein>
    <submittedName>
        <fullName evidence="2">Uncharacterized protein</fullName>
    </submittedName>
</protein>
<evidence type="ECO:0000313" key="3">
    <source>
        <dbReference type="Proteomes" id="UP000076420"/>
    </source>
</evidence>
<dbReference type="VEuPathDB" id="VectorBase:BGLAX_035356"/>